<proteinExistence type="predicted"/>
<dbReference type="EMBL" id="FNBU01000004">
    <property type="protein sequence ID" value="SDF22150.1"/>
    <property type="molecule type" value="Genomic_DNA"/>
</dbReference>
<sequence>MRQKAKGDTRPLLMNKDGRLNHVGGIADDLGGVDPAADANLVRLSGGP</sequence>
<keyword evidence="2" id="KW-1185">Reference proteome</keyword>
<reference evidence="2" key="1">
    <citation type="submission" date="2016-10" db="EMBL/GenBank/DDBJ databases">
        <authorList>
            <person name="Varghese N."/>
            <person name="Submissions S."/>
        </authorList>
    </citation>
    <scope>NUCLEOTIDE SEQUENCE [LARGE SCALE GENOMIC DNA]</scope>
    <source>
        <strain evidence="2">DSM 23256</strain>
    </source>
</reference>
<evidence type="ECO:0000313" key="1">
    <source>
        <dbReference type="EMBL" id="SDF22150.1"/>
    </source>
</evidence>
<evidence type="ECO:0000313" key="2">
    <source>
        <dbReference type="Proteomes" id="UP000243333"/>
    </source>
</evidence>
<dbReference type="AlphaFoldDB" id="A0A1G7JB38"/>
<name>A0A1G7JB38_9FIRM</name>
<protein>
    <submittedName>
        <fullName evidence="1">Uncharacterized protein</fullName>
    </submittedName>
</protein>
<accession>A0A1G7JB38</accession>
<gene>
    <name evidence="1" type="ORF">SAMN05660235_00863</name>
</gene>
<organism evidence="1 2">
    <name type="scientific">Sporolituus thermophilus DSM 23256</name>
    <dbReference type="NCBI Taxonomy" id="1123285"/>
    <lineage>
        <taxon>Bacteria</taxon>
        <taxon>Bacillati</taxon>
        <taxon>Bacillota</taxon>
        <taxon>Negativicutes</taxon>
        <taxon>Selenomonadales</taxon>
        <taxon>Sporomusaceae</taxon>
        <taxon>Sporolituus</taxon>
    </lineage>
</organism>
<dbReference type="Proteomes" id="UP000243333">
    <property type="component" value="Unassembled WGS sequence"/>
</dbReference>
<dbReference type="RefSeq" id="WP_171904591.1">
    <property type="nucleotide sequence ID" value="NZ_FNBU01000004.1"/>
</dbReference>